<keyword evidence="3" id="KW-1185">Reference proteome</keyword>
<dbReference type="EMBL" id="JBEYBR010000053">
    <property type="protein sequence ID" value="MEU2124174.1"/>
    <property type="molecule type" value="Genomic_DNA"/>
</dbReference>
<feature type="region of interest" description="Disordered" evidence="1">
    <location>
        <begin position="1"/>
        <end position="21"/>
    </location>
</feature>
<proteinExistence type="predicted"/>
<reference evidence="2 3" key="1">
    <citation type="submission" date="2024-06" db="EMBL/GenBank/DDBJ databases">
        <title>The Natural Products Discovery Center: Release of the First 8490 Sequenced Strains for Exploring Actinobacteria Biosynthetic Diversity.</title>
        <authorList>
            <person name="Kalkreuter E."/>
            <person name="Kautsar S.A."/>
            <person name="Yang D."/>
            <person name="Bader C.D."/>
            <person name="Teijaro C.N."/>
            <person name="Fluegel L."/>
            <person name="Davis C.M."/>
            <person name="Simpson J.R."/>
            <person name="Lauterbach L."/>
            <person name="Steele A.D."/>
            <person name="Gui C."/>
            <person name="Meng S."/>
            <person name="Li G."/>
            <person name="Viehrig K."/>
            <person name="Ye F."/>
            <person name="Su P."/>
            <person name="Kiefer A.F."/>
            <person name="Nichols A."/>
            <person name="Cepeda A.J."/>
            <person name="Yan W."/>
            <person name="Fan B."/>
            <person name="Jiang Y."/>
            <person name="Adhikari A."/>
            <person name="Zheng C.-J."/>
            <person name="Schuster L."/>
            <person name="Cowan T.M."/>
            <person name="Smanski M.J."/>
            <person name="Chevrette M.G."/>
            <person name="De Carvalho L.P.S."/>
            <person name="Shen B."/>
        </authorList>
    </citation>
    <scope>NUCLEOTIDE SEQUENCE [LARGE SCALE GENOMIC DNA]</scope>
    <source>
        <strain evidence="2 3">NPDC019434</strain>
    </source>
</reference>
<sequence length="113" mass="12721">MHLRPHGHAVTDYAHNDAAAKSRAEKARRLASYLWHRGITGSEVLAMPASVRRKLARAAATNPPSTDETWTTVARLLTEKEAWAARHPAHPAARREHTDEKLLWVKPPIRPWA</sequence>
<comment type="caution">
    <text evidence="2">The sequence shown here is derived from an EMBL/GenBank/DDBJ whole genome shotgun (WGS) entry which is preliminary data.</text>
</comment>
<dbReference type="RefSeq" id="WP_063021666.1">
    <property type="nucleotide sequence ID" value="NZ_JBEYBM010000008.1"/>
</dbReference>
<dbReference type="Proteomes" id="UP001550535">
    <property type="component" value="Unassembled WGS sequence"/>
</dbReference>
<evidence type="ECO:0000256" key="1">
    <source>
        <dbReference type="SAM" id="MobiDB-lite"/>
    </source>
</evidence>
<organism evidence="2 3">
    <name type="scientific">Nocardia niwae</name>
    <dbReference type="NCBI Taxonomy" id="626084"/>
    <lineage>
        <taxon>Bacteria</taxon>
        <taxon>Bacillati</taxon>
        <taxon>Actinomycetota</taxon>
        <taxon>Actinomycetes</taxon>
        <taxon>Mycobacteriales</taxon>
        <taxon>Nocardiaceae</taxon>
        <taxon>Nocardia</taxon>
    </lineage>
</organism>
<protein>
    <submittedName>
        <fullName evidence="2">Uncharacterized protein</fullName>
    </submittedName>
</protein>
<accession>A0ABV2XE54</accession>
<name>A0ABV2XE54_9NOCA</name>
<evidence type="ECO:0000313" key="3">
    <source>
        <dbReference type="Proteomes" id="UP001550535"/>
    </source>
</evidence>
<evidence type="ECO:0000313" key="2">
    <source>
        <dbReference type="EMBL" id="MEU2124174.1"/>
    </source>
</evidence>
<gene>
    <name evidence="2" type="ORF">ABZ507_20370</name>
</gene>